<dbReference type="InterPro" id="IPR038765">
    <property type="entry name" value="Papain-like_cys_pep_sf"/>
</dbReference>
<dbReference type="Pfam" id="PF00443">
    <property type="entry name" value="UCH"/>
    <property type="match status" value="1"/>
</dbReference>
<gene>
    <name evidence="5" type="ORF">SUNI508_05503</name>
</gene>
<feature type="compositionally biased region" description="Low complexity" evidence="2">
    <location>
        <begin position="463"/>
        <end position="476"/>
    </location>
</feature>
<keyword evidence="3" id="KW-0812">Transmembrane</keyword>
<dbReference type="InterPro" id="IPR050164">
    <property type="entry name" value="Peptidase_C19"/>
</dbReference>
<sequence length="776" mass="85552">MPEKPLTVATYAAGASLAAITLVYVFAPTYFIDSDSNSARKKGVVGLNNPANDCFINSVLQALAGLTDLRVYLIRETHRRHIDEPWVYQEPVSDPSRKDAPRWKIEGLQTGIVTQGLKAILDALNERPIYKKTITATGFVKVLEVAFKQRISRQQQDAQEFLQVVAERLCDEYHAGKRARQHAREKGVSGPPADGAAPIDTTAVGERLANLDPNKVAGESDGSQEALAHIPTIQTEPEEVAEVDEEDGFPMEGKYESQVECQTCHFKPRPTESTFCTLTLNVPQASSTSLNACLDGLFKTEYIDDFKCEKCRLVHAKEVLESELAKSTSEEFKAATIGNLQKLQHAIDTDPEQTPDVVLPDVRYAPKRKIARHTRVTSFPKVLAIHLSRSIYDASMSTKNSAKVSFPERLPMGGLRGQKKYKLLATVTHKGNHHSGHYESFRRQNVAVPFSTPHPFQQSNAFAKSAQPSPISSPAAVTPQVRALQRPEDGSSLISTPDLLSPDLASGSPNPSLVDLSQPSLDNIPRSSPSTNGRTSSRMGPTPAPKERDSDTVSLKSVAASAKSTLSRISQSARNSRPGSPAGKRSSNGTVNLPNGMPVAPATSGAGDSAAKPRKKKQPERWWRISDEKVKEAKTSEVLGMQREDDLALIRTLVDAVARIRYGFGPRGGNAVGEDDEEDSWKENCRLSQRLHIFLEGWWWNFRDGCLIVWRWLKCLARNTWDEFVGLNTELHHYSAVAQVDIRNESNTGLKASGKEPVKQRHEPHGHNHGLMEPWL</sequence>
<dbReference type="EMBL" id="JARVKF010000168">
    <property type="protein sequence ID" value="KAK9421573.1"/>
    <property type="molecule type" value="Genomic_DNA"/>
</dbReference>
<feature type="region of interest" description="Disordered" evidence="2">
    <location>
        <begin position="746"/>
        <end position="776"/>
    </location>
</feature>
<feature type="compositionally biased region" description="Polar residues" evidence="2">
    <location>
        <begin position="507"/>
        <end position="539"/>
    </location>
</feature>
<dbReference type="PANTHER" id="PTHR24006:SF904">
    <property type="entry name" value="UBIQUITIN CARBOXYL-TERMINAL HYDROLASE 16"/>
    <property type="match status" value="1"/>
</dbReference>
<name>A0ABR2V4N3_9PEZI</name>
<dbReference type="Gene3D" id="3.90.70.10">
    <property type="entry name" value="Cysteine proteinases"/>
    <property type="match status" value="1"/>
</dbReference>
<keyword evidence="1" id="KW-0378">Hydrolase</keyword>
<keyword evidence="6" id="KW-1185">Reference proteome</keyword>
<keyword evidence="1" id="KW-0833">Ubl conjugation pathway</keyword>
<keyword evidence="1" id="KW-0645">Protease</keyword>
<dbReference type="Proteomes" id="UP001408356">
    <property type="component" value="Unassembled WGS sequence"/>
</dbReference>
<dbReference type="InterPro" id="IPR018200">
    <property type="entry name" value="USP_CS"/>
</dbReference>
<feature type="region of interest" description="Disordered" evidence="2">
    <location>
        <begin position="450"/>
        <end position="622"/>
    </location>
</feature>
<dbReference type="InterPro" id="IPR028889">
    <property type="entry name" value="USP"/>
</dbReference>
<dbReference type="PROSITE" id="PS00972">
    <property type="entry name" value="USP_1"/>
    <property type="match status" value="1"/>
</dbReference>
<feature type="compositionally biased region" description="Polar residues" evidence="2">
    <location>
        <begin position="568"/>
        <end position="578"/>
    </location>
</feature>
<evidence type="ECO:0000256" key="1">
    <source>
        <dbReference type="RuleBase" id="RU366025"/>
    </source>
</evidence>
<organism evidence="5 6">
    <name type="scientific">Seiridium unicorne</name>
    <dbReference type="NCBI Taxonomy" id="138068"/>
    <lineage>
        <taxon>Eukaryota</taxon>
        <taxon>Fungi</taxon>
        <taxon>Dikarya</taxon>
        <taxon>Ascomycota</taxon>
        <taxon>Pezizomycotina</taxon>
        <taxon>Sordariomycetes</taxon>
        <taxon>Xylariomycetidae</taxon>
        <taxon>Amphisphaeriales</taxon>
        <taxon>Sporocadaceae</taxon>
        <taxon>Seiridium</taxon>
    </lineage>
</organism>
<keyword evidence="3" id="KW-1133">Transmembrane helix</keyword>
<feature type="compositionally biased region" description="Low complexity" evidence="2">
    <location>
        <begin position="552"/>
        <end position="567"/>
    </location>
</feature>
<dbReference type="PANTHER" id="PTHR24006">
    <property type="entry name" value="UBIQUITIN CARBOXYL-TERMINAL HYDROLASE"/>
    <property type="match status" value="1"/>
</dbReference>
<keyword evidence="3" id="KW-0472">Membrane</keyword>
<dbReference type="PROSITE" id="PS50235">
    <property type="entry name" value="USP_3"/>
    <property type="match status" value="1"/>
</dbReference>
<dbReference type="SUPFAM" id="SSF54001">
    <property type="entry name" value="Cysteine proteinases"/>
    <property type="match status" value="1"/>
</dbReference>
<comment type="catalytic activity">
    <reaction evidence="1">
        <text>Thiol-dependent hydrolysis of ester, thioester, amide, peptide and isopeptide bonds formed by the C-terminal Gly of ubiquitin (a 76-residue protein attached to proteins as an intracellular targeting signal).</text>
        <dbReference type="EC" id="3.4.19.12"/>
    </reaction>
</comment>
<protein>
    <recommendedName>
        <fullName evidence="1">Ubiquitin carboxyl-terminal hydrolase</fullName>
        <ecNumber evidence="1">3.4.19.12</ecNumber>
    </recommendedName>
</protein>
<feature type="compositionally biased region" description="Basic and acidic residues" evidence="2">
    <location>
        <begin position="753"/>
        <end position="766"/>
    </location>
</feature>
<dbReference type="CDD" id="cd02662">
    <property type="entry name" value="Peptidase_C19F"/>
    <property type="match status" value="1"/>
</dbReference>
<comment type="caution">
    <text evidence="5">The sequence shown here is derived from an EMBL/GenBank/DDBJ whole genome shotgun (WGS) entry which is preliminary data.</text>
</comment>
<dbReference type="PROSITE" id="PS00973">
    <property type="entry name" value="USP_2"/>
    <property type="match status" value="1"/>
</dbReference>
<accession>A0ABR2V4N3</accession>
<evidence type="ECO:0000259" key="4">
    <source>
        <dbReference type="PROSITE" id="PS50235"/>
    </source>
</evidence>
<dbReference type="EC" id="3.4.19.12" evidence="1"/>
<feature type="transmembrane region" description="Helical" evidence="3">
    <location>
        <begin position="12"/>
        <end position="32"/>
    </location>
</feature>
<evidence type="ECO:0000313" key="6">
    <source>
        <dbReference type="Proteomes" id="UP001408356"/>
    </source>
</evidence>
<evidence type="ECO:0000256" key="2">
    <source>
        <dbReference type="SAM" id="MobiDB-lite"/>
    </source>
</evidence>
<comment type="similarity">
    <text evidence="1">Belongs to the peptidase C19 family.</text>
</comment>
<proteinExistence type="inferred from homology"/>
<reference evidence="5 6" key="1">
    <citation type="journal article" date="2024" name="J. Plant Pathol.">
        <title>Sequence and assembly of the genome of Seiridium unicorne, isolate CBS 538.82, causal agent of cypress canker disease.</title>
        <authorList>
            <person name="Scali E."/>
            <person name="Rocca G.D."/>
            <person name="Danti R."/>
            <person name="Garbelotto M."/>
            <person name="Barberini S."/>
            <person name="Baroncelli R."/>
            <person name="Emiliani G."/>
        </authorList>
    </citation>
    <scope>NUCLEOTIDE SEQUENCE [LARGE SCALE GENOMIC DNA]</scope>
    <source>
        <strain evidence="5 6">BM-138-508</strain>
    </source>
</reference>
<feature type="domain" description="USP" evidence="4">
    <location>
        <begin position="45"/>
        <end position="483"/>
    </location>
</feature>
<dbReference type="InterPro" id="IPR001394">
    <property type="entry name" value="Peptidase_C19_UCH"/>
</dbReference>
<evidence type="ECO:0000313" key="5">
    <source>
        <dbReference type="EMBL" id="KAK9421573.1"/>
    </source>
</evidence>
<keyword evidence="1" id="KW-0788">Thiol protease</keyword>
<feature type="region of interest" description="Disordered" evidence="2">
    <location>
        <begin position="177"/>
        <end position="199"/>
    </location>
</feature>
<evidence type="ECO:0000256" key="3">
    <source>
        <dbReference type="SAM" id="Phobius"/>
    </source>
</evidence>